<accession>A0AAX6HZA7</accession>
<dbReference type="GO" id="GO:0016020">
    <property type="term" value="C:membrane"/>
    <property type="evidence" value="ECO:0007669"/>
    <property type="project" value="UniProtKB-SubCell"/>
</dbReference>
<dbReference type="PANTHER" id="PTHR44067:SF5">
    <property type="entry name" value="EXPRESSED PROTEIN"/>
    <property type="match status" value="1"/>
</dbReference>
<dbReference type="Gene3D" id="3.40.50.150">
    <property type="entry name" value="Vaccinia Virus protein VP39"/>
    <property type="match status" value="1"/>
</dbReference>
<name>A0AAX6HZA7_IRIPA</name>
<evidence type="ECO:0000256" key="4">
    <source>
        <dbReference type="ARBA" id="ARBA00022968"/>
    </source>
</evidence>
<sequence>MMKKEKLSGVGSSGGGGVGMGLNLLLLVAMVAANILSLYHLSSTRNPPPPPPHLHQQDVVPDHLLRQLHTIRATITHLTALRSSSASSSASSSSSVPPELLLYSRLGPIASACSSHPDLLHRYMSYTPFSPCPRDHSSLAEPLLLRGCSPLPRRRCFSPTPSFSPSSLPDSAVLWPPTSSCRSFSCLPPSLNFDLKSSPSTFTSSKSALDLTLPQLFTIAKKSVRTALDVGGGTAALAARLKSDYNVSVLTTTLNLGYPYNEAAALRGAVPLHLPLQQRFPLQDGAVDLVRTGHAVNRWIPADALEFLMYDVDRVLRPGGWWWVDHFFCRAGDLERVYAPMMARLGYRRIKWAVGNKTDAGGIKYGEVYLTALLHKPVLAPAAKVV</sequence>
<dbReference type="Proteomes" id="UP001140949">
    <property type="component" value="Unassembled WGS sequence"/>
</dbReference>
<dbReference type="PANTHER" id="PTHR44067">
    <property type="entry name" value="S-ADENOSYL-L-METHIONINE-DEPENDENT METHYLTRANSFERASE SUPERFAMILY PROTEIN-RELATED"/>
    <property type="match status" value="1"/>
</dbReference>
<organism evidence="6 7">
    <name type="scientific">Iris pallida</name>
    <name type="common">Sweet iris</name>
    <dbReference type="NCBI Taxonomy" id="29817"/>
    <lineage>
        <taxon>Eukaryota</taxon>
        <taxon>Viridiplantae</taxon>
        <taxon>Streptophyta</taxon>
        <taxon>Embryophyta</taxon>
        <taxon>Tracheophyta</taxon>
        <taxon>Spermatophyta</taxon>
        <taxon>Magnoliopsida</taxon>
        <taxon>Liliopsida</taxon>
        <taxon>Asparagales</taxon>
        <taxon>Iridaceae</taxon>
        <taxon>Iridoideae</taxon>
        <taxon>Irideae</taxon>
        <taxon>Iris</taxon>
    </lineage>
</organism>
<dbReference type="AlphaFoldDB" id="A0AAX6HZA7"/>
<evidence type="ECO:0008006" key="8">
    <source>
        <dbReference type="Google" id="ProtNLM"/>
    </source>
</evidence>
<proteinExistence type="inferred from homology"/>
<dbReference type="Pfam" id="PF03141">
    <property type="entry name" value="Methyltransf_29"/>
    <property type="match status" value="1"/>
</dbReference>
<evidence type="ECO:0000256" key="3">
    <source>
        <dbReference type="ARBA" id="ARBA00022603"/>
    </source>
</evidence>
<dbReference type="SUPFAM" id="SSF53335">
    <property type="entry name" value="S-adenosyl-L-methionine-dependent methyltransferases"/>
    <property type="match status" value="1"/>
</dbReference>
<gene>
    <name evidence="6" type="ORF">M6B38_280600</name>
</gene>
<keyword evidence="3" id="KW-0489">Methyltransferase</keyword>
<evidence type="ECO:0000313" key="6">
    <source>
        <dbReference type="EMBL" id="KAJ6846389.1"/>
    </source>
</evidence>
<dbReference type="InterPro" id="IPR004159">
    <property type="entry name" value="Put_SAM_MeTrfase"/>
</dbReference>
<keyword evidence="3" id="KW-0808">Transferase</keyword>
<keyword evidence="4" id="KW-0735">Signal-anchor</keyword>
<reference evidence="6" key="1">
    <citation type="journal article" date="2023" name="GigaByte">
        <title>Genome assembly of the bearded iris, Iris pallida Lam.</title>
        <authorList>
            <person name="Bruccoleri R.E."/>
            <person name="Oakeley E.J."/>
            <person name="Faust A.M.E."/>
            <person name="Altorfer M."/>
            <person name="Dessus-Babus S."/>
            <person name="Burckhardt D."/>
            <person name="Oertli M."/>
            <person name="Naumann U."/>
            <person name="Petersen F."/>
            <person name="Wong J."/>
        </authorList>
    </citation>
    <scope>NUCLEOTIDE SEQUENCE</scope>
    <source>
        <strain evidence="6">GSM-AAB239-AS_SAM_17_03QT</strain>
    </source>
</reference>
<keyword evidence="4" id="KW-0812">Transmembrane</keyword>
<evidence type="ECO:0000313" key="7">
    <source>
        <dbReference type="Proteomes" id="UP001140949"/>
    </source>
</evidence>
<evidence type="ECO:0000256" key="1">
    <source>
        <dbReference type="ARBA" id="ARBA00004606"/>
    </source>
</evidence>
<keyword evidence="7" id="KW-1185">Reference proteome</keyword>
<comment type="subcellular location">
    <subcellularLocation>
        <location evidence="5">Endomembrane system</location>
        <topology evidence="5">Single-pass membrane protein</topology>
    </subcellularLocation>
    <subcellularLocation>
        <location evidence="1">Membrane</location>
        <topology evidence="1">Single-pass type II membrane protein</topology>
    </subcellularLocation>
</comment>
<comment type="caution">
    <text evidence="6">The sequence shown here is derived from an EMBL/GenBank/DDBJ whole genome shotgun (WGS) entry which is preliminary data.</text>
</comment>
<comment type="similarity">
    <text evidence="2">Belongs to the methyltransferase superfamily.</text>
</comment>
<dbReference type="EMBL" id="JANAVB010005598">
    <property type="protein sequence ID" value="KAJ6846389.1"/>
    <property type="molecule type" value="Genomic_DNA"/>
</dbReference>
<dbReference type="GO" id="GO:0012505">
    <property type="term" value="C:endomembrane system"/>
    <property type="evidence" value="ECO:0007669"/>
    <property type="project" value="UniProtKB-SubCell"/>
</dbReference>
<dbReference type="InterPro" id="IPR029063">
    <property type="entry name" value="SAM-dependent_MTases_sf"/>
</dbReference>
<reference evidence="6" key="2">
    <citation type="submission" date="2023-04" db="EMBL/GenBank/DDBJ databases">
        <authorList>
            <person name="Bruccoleri R.E."/>
            <person name="Oakeley E.J."/>
            <person name="Faust A.-M."/>
            <person name="Dessus-Babus S."/>
            <person name="Altorfer M."/>
            <person name="Burckhardt D."/>
            <person name="Oertli M."/>
            <person name="Naumann U."/>
            <person name="Petersen F."/>
            <person name="Wong J."/>
        </authorList>
    </citation>
    <scope>NUCLEOTIDE SEQUENCE</scope>
    <source>
        <strain evidence="6">GSM-AAB239-AS_SAM_17_03QT</strain>
        <tissue evidence="6">Leaf</tissue>
    </source>
</reference>
<evidence type="ECO:0000256" key="2">
    <source>
        <dbReference type="ARBA" id="ARBA00008361"/>
    </source>
</evidence>
<dbReference type="GO" id="GO:0008168">
    <property type="term" value="F:methyltransferase activity"/>
    <property type="evidence" value="ECO:0007669"/>
    <property type="project" value="UniProtKB-KW"/>
</dbReference>
<dbReference type="GO" id="GO:0032259">
    <property type="term" value="P:methylation"/>
    <property type="evidence" value="ECO:0007669"/>
    <property type="project" value="UniProtKB-KW"/>
</dbReference>
<protein>
    <recommendedName>
        <fullName evidence="8">Methyltransferase type 11 domain-containing protein</fullName>
    </recommendedName>
</protein>
<dbReference type="InterPro" id="IPR053223">
    <property type="entry name" value="Prob_Methyltransferase"/>
</dbReference>
<evidence type="ECO:0000256" key="5">
    <source>
        <dbReference type="ARBA" id="ARBA00037847"/>
    </source>
</evidence>